<dbReference type="Gene3D" id="1.25.40.10">
    <property type="entry name" value="Tetratricopeptide repeat domain"/>
    <property type="match status" value="1"/>
</dbReference>
<dbReference type="Gene3D" id="3.40.50.300">
    <property type="entry name" value="P-loop containing nucleotide triphosphate hydrolases"/>
    <property type="match status" value="1"/>
</dbReference>
<evidence type="ECO:0000256" key="1">
    <source>
        <dbReference type="SAM" id="MobiDB-lite"/>
    </source>
</evidence>
<feature type="compositionally biased region" description="Low complexity" evidence="1">
    <location>
        <begin position="20"/>
        <end position="33"/>
    </location>
</feature>
<reference evidence="2" key="1">
    <citation type="submission" date="2024-05" db="EMBL/GenBank/DDBJ databases">
        <title>Whole genome shotgun sequence of Streptomyces hygroscopicus NBRC 113678.</title>
        <authorList>
            <person name="Komaki H."/>
            <person name="Tamura T."/>
        </authorList>
    </citation>
    <scope>NUCLEOTIDE SEQUENCE</scope>
    <source>
        <strain evidence="2">N11-34</strain>
    </source>
</reference>
<dbReference type="Pfam" id="PF13424">
    <property type="entry name" value="TPR_12"/>
    <property type="match status" value="1"/>
</dbReference>
<dbReference type="Proteomes" id="UP001054854">
    <property type="component" value="Unassembled WGS sequence"/>
</dbReference>
<protein>
    <recommendedName>
        <fullName evidence="4">Regulatory protein</fullName>
    </recommendedName>
</protein>
<evidence type="ECO:0008006" key="4">
    <source>
        <dbReference type="Google" id="ProtNLM"/>
    </source>
</evidence>
<organism evidence="2 3">
    <name type="scientific">Streptomyces hygroscopicus</name>
    <dbReference type="NCBI Taxonomy" id="1912"/>
    <lineage>
        <taxon>Bacteria</taxon>
        <taxon>Bacillati</taxon>
        <taxon>Actinomycetota</taxon>
        <taxon>Actinomycetes</taxon>
        <taxon>Kitasatosporales</taxon>
        <taxon>Streptomycetaceae</taxon>
        <taxon>Streptomyces</taxon>
        <taxon>Streptomyces violaceusniger group</taxon>
    </lineage>
</organism>
<dbReference type="SMART" id="SM00028">
    <property type="entry name" value="TPR"/>
    <property type="match status" value="4"/>
</dbReference>
<proteinExistence type="predicted"/>
<dbReference type="EMBL" id="BNEK01000003">
    <property type="protein sequence ID" value="GHJ29350.1"/>
    <property type="molecule type" value="Genomic_DNA"/>
</dbReference>
<sequence>MAERAVDTDGEPTAPRKRQPPSATPASSTSGRPPESRSPEGRPSEGRAPEDRSAEDGSSEGRPSGDRSSEGRAPGNRSSQGHPSQGHPSQDRSSDDRASDDRARSSDGPPRQRSASGAAGRTGGQDGGVWSGATRAVLFAAAATVGRGFAGRRRELLSLRADIERPGLDTIAGRKAARSRVLLIAGRPGWGRTALAEELARRLADDYPDGVLSARLMTSAGDPVPVERTARELLGRLGVSAPPGADEDDLSAALREALDGKRVLLLLDDVAGAEQVDALLPDEPGCLVVAVSRGPLTGVPDVRPCTVGGLDVSAAVGLLAQYAGPTRITCDPVAAQSLVEECAGQPAALVLVGGWLAARPQASVADVLARLRELPPEEGGPDHGTRPLIRAFRLAYASLPSATARMLRLLVLAPGGSADAQTASALAGCSVADGEAALEGFAGYGMLRPREPGRYQVPGCLDPLLRELLETAERPAEVELARARMLERTVRQLHACRLAAEPPGSPGRKKLAEMPGPLRFASSAEAAAWLEARLPTLLEAARLAVETGRLDTLARRLVAALTHALTAHRGAEGAAPELYGLHQLVLDVARRRDLPVERAAALLNLGDLDGGAGRVDKALGRYKSALEAARASGDPYTTGRALESIGGTYQELEDWHRAADWYGRALELRLSRRDLPAAARLYARLGTVHGYAGQWAEALRDWRAAAAACRRAGDRPGYVRALCGTAGAQERTGRSREALRTWAEAAATARTCGDSRLHADVARHAADAVDRLGGDPAVAASLRRTARRTGTPEADDTGSGVGER</sequence>
<evidence type="ECO:0000313" key="3">
    <source>
        <dbReference type="Proteomes" id="UP001054854"/>
    </source>
</evidence>
<gene>
    <name evidence="2" type="ORF">TPA0910_37830</name>
</gene>
<feature type="compositionally biased region" description="Basic and acidic residues" evidence="1">
    <location>
        <begin position="89"/>
        <end position="105"/>
    </location>
</feature>
<feature type="region of interest" description="Disordered" evidence="1">
    <location>
        <begin position="1"/>
        <end position="127"/>
    </location>
</feature>
<comment type="caution">
    <text evidence="2">The sequence shown here is derived from an EMBL/GenBank/DDBJ whole genome shotgun (WGS) entry which is preliminary data.</text>
</comment>
<feature type="compositionally biased region" description="Basic and acidic residues" evidence="1">
    <location>
        <begin position="34"/>
        <end position="55"/>
    </location>
</feature>
<dbReference type="RefSeq" id="WP_372498933.1">
    <property type="nucleotide sequence ID" value="NZ_BNEK01000003.1"/>
</dbReference>
<dbReference type="SUPFAM" id="SSF48452">
    <property type="entry name" value="TPR-like"/>
    <property type="match status" value="1"/>
</dbReference>
<name>A0ABQ3U172_STRHY</name>
<evidence type="ECO:0000313" key="2">
    <source>
        <dbReference type="EMBL" id="GHJ29350.1"/>
    </source>
</evidence>
<dbReference type="InterPro" id="IPR027417">
    <property type="entry name" value="P-loop_NTPase"/>
</dbReference>
<accession>A0ABQ3U172</accession>
<dbReference type="InterPro" id="IPR019734">
    <property type="entry name" value="TPR_rpt"/>
</dbReference>
<keyword evidence="3" id="KW-1185">Reference proteome</keyword>
<feature type="region of interest" description="Disordered" evidence="1">
    <location>
        <begin position="780"/>
        <end position="804"/>
    </location>
</feature>
<dbReference type="PANTHER" id="PTHR47691">
    <property type="entry name" value="REGULATOR-RELATED"/>
    <property type="match status" value="1"/>
</dbReference>
<feature type="compositionally biased region" description="Polar residues" evidence="1">
    <location>
        <begin position="76"/>
        <end position="88"/>
    </location>
</feature>
<dbReference type="PRINTS" id="PR00364">
    <property type="entry name" value="DISEASERSIST"/>
</dbReference>
<dbReference type="PANTHER" id="PTHR47691:SF3">
    <property type="entry name" value="HTH-TYPE TRANSCRIPTIONAL REGULATOR RV0890C-RELATED"/>
    <property type="match status" value="1"/>
</dbReference>
<dbReference type="SUPFAM" id="SSF52540">
    <property type="entry name" value="P-loop containing nucleoside triphosphate hydrolases"/>
    <property type="match status" value="1"/>
</dbReference>
<dbReference type="InterPro" id="IPR011990">
    <property type="entry name" value="TPR-like_helical_dom_sf"/>
</dbReference>